<proteinExistence type="predicted"/>
<comment type="caution">
    <text evidence="3">The sequence shown here is derived from an EMBL/GenBank/DDBJ whole genome shotgun (WGS) entry which is preliminary data.</text>
</comment>
<evidence type="ECO:0000313" key="3">
    <source>
        <dbReference type="EMBL" id="KAJ8384807.1"/>
    </source>
</evidence>
<keyword evidence="2" id="KW-1133">Transmembrane helix</keyword>
<feature type="region of interest" description="Disordered" evidence="1">
    <location>
        <begin position="112"/>
        <end position="145"/>
    </location>
</feature>
<sequence length="145" mass="15802">MNPYHPSIVTGVQRHALQQHPVLGLEIGTERMLCSCTLCWRILALSSAFIFTLLTAAVVRSSAEGGAGEILKFGVNLNLIIYLINLIVSFLNNEESTCVAQYWVDTPTEATEAEELKDDSPTTPEGEVDLSSVPPLLSGLHTQMM</sequence>
<keyword evidence="2" id="KW-0812">Transmembrane</keyword>
<organism evidence="3 4">
    <name type="scientific">Aldrovandia affinis</name>
    <dbReference type="NCBI Taxonomy" id="143900"/>
    <lineage>
        <taxon>Eukaryota</taxon>
        <taxon>Metazoa</taxon>
        <taxon>Chordata</taxon>
        <taxon>Craniata</taxon>
        <taxon>Vertebrata</taxon>
        <taxon>Euteleostomi</taxon>
        <taxon>Actinopterygii</taxon>
        <taxon>Neopterygii</taxon>
        <taxon>Teleostei</taxon>
        <taxon>Notacanthiformes</taxon>
        <taxon>Halosauridae</taxon>
        <taxon>Aldrovandia</taxon>
    </lineage>
</organism>
<dbReference type="Proteomes" id="UP001221898">
    <property type="component" value="Unassembled WGS sequence"/>
</dbReference>
<evidence type="ECO:0000256" key="2">
    <source>
        <dbReference type="SAM" id="Phobius"/>
    </source>
</evidence>
<feature type="transmembrane region" description="Helical" evidence="2">
    <location>
        <begin position="40"/>
        <end position="59"/>
    </location>
</feature>
<keyword evidence="2" id="KW-0472">Membrane</keyword>
<protein>
    <submittedName>
        <fullName evidence="3">Uncharacterized protein</fullName>
    </submittedName>
</protein>
<accession>A0AAD7W5S8</accession>
<dbReference type="EMBL" id="JAINUG010000264">
    <property type="protein sequence ID" value="KAJ8384807.1"/>
    <property type="molecule type" value="Genomic_DNA"/>
</dbReference>
<evidence type="ECO:0000256" key="1">
    <source>
        <dbReference type="SAM" id="MobiDB-lite"/>
    </source>
</evidence>
<keyword evidence="4" id="KW-1185">Reference proteome</keyword>
<name>A0AAD7W5S8_9TELE</name>
<gene>
    <name evidence="3" type="ORF">AAFF_G00197940</name>
</gene>
<evidence type="ECO:0000313" key="4">
    <source>
        <dbReference type="Proteomes" id="UP001221898"/>
    </source>
</evidence>
<feature type="transmembrane region" description="Helical" evidence="2">
    <location>
        <begin position="71"/>
        <end position="91"/>
    </location>
</feature>
<dbReference type="AlphaFoldDB" id="A0AAD7W5S8"/>
<reference evidence="3" key="1">
    <citation type="journal article" date="2023" name="Science">
        <title>Genome structures resolve the early diversification of teleost fishes.</title>
        <authorList>
            <person name="Parey E."/>
            <person name="Louis A."/>
            <person name="Montfort J."/>
            <person name="Bouchez O."/>
            <person name="Roques C."/>
            <person name="Iampietro C."/>
            <person name="Lluch J."/>
            <person name="Castinel A."/>
            <person name="Donnadieu C."/>
            <person name="Desvignes T."/>
            <person name="Floi Bucao C."/>
            <person name="Jouanno E."/>
            <person name="Wen M."/>
            <person name="Mejri S."/>
            <person name="Dirks R."/>
            <person name="Jansen H."/>
            <person name="Henkel C."/>
            <person name="Chen W.J."/>
            <person name="Zahm M."/>
            <person name="Cabau C."/>
            <person name="Klopp C."/>
            <person name="Thompson A.W."/>
            <person name="Robinson-Rechavi M."/>
            <person name="Braasch I."/>
            <person name="Lecointre G."/>
            <person name="Bobe J."/>
            <person name="Postlethwait J.H."/>
            <person name="Berthelot C."/>
            <person name="Roest Crollius H."/>
            <person name="Guiguen Y."/>
        </authorList>
    </citation>
    <scope>NUCLEOTIDE SEQUENCE</scope>
    <source>
        <strain evidence="3">NC1722</strain>
    </source>
</reference>